<evidence type="ECO:0000256" key="1">
    <source>
        <dbReference type="ARBA" id="ARBA00022857"/>
    </source>
</evidence>
<dbReference type="CDD" id="cd08253">
    <property type="entry name" value="zeta_crystallin"/>
    <property type="match status" value="1"/>
</dbReference>
<evidence type="ECO:0000313" key="3">
    <source>
        <dbReference type="EMBL" id="RKF07433.1"/>
    </source>
</evidence>
<dbReference type="SUPFAM" id="SSF50129">
    <property type="entry name" value="GroES-like"/>
    <property type="match status" value="1"/>
</dbReference>
<feature type="domain" description="Enoyl reductase (ER)" evidence="2">
    <location>
        <begin position="10"/>
        <end position="322"/>
    </location>
</feature>
<keyword evidence="4" id="KW-1185">Reference proteome</keyword>
<protein>
    <submittedName>
        <fullName evidence="3">NADPH:quinone reductase</fullName>
    </submittedName>
</protein>
<dbReference type="PANTHER" id="PTHR44154">
    <property type="entry name" value="QUINONE OXIDOREDUCTASE"/>
    <property type="match status" value="1"/>
</dbReference>
<dbReference type="PANTHER" id="PTHR44154:SF1">
    <property type="entry name" value="QUINONE OXIDOREDUCTASE"/>
    <property type="match status" value="1"/>
</dbReference>
<sequence>MRAIQFHRFGGPEVLQLDEVPDPAPGPDDVIIAVKAAGVNPADTYMRSGTYRIQPELPCIPGGDAAGDVVALGENVTGLKIGDRVFSGVAMGLDFTGCYAGLVKRPAKHVLPIPEGISYAEATTFGVSYATAHYALFARGGAKSGETVFIHGASGSVGTSAIQLAKRAGLKVIGSAGSEAGLALLRGENVDHAVNHREANYLDAVKQACDGGGPDLILEMLANVNLAADMEIAGQNGRIVVIGNRGEIEISPRMAMMKELDIRGIMLWNATEVQLSDIMADILAAAAEGAIKPKVGHQLPLGEAAKAHELVLQPGNAGKIVLIP</sequence>
<keyword evidence="1" id="KW-0521">NADP</keyword>
<dbReference type="InterPro" id="IPR036291">
    <property type="entry name" value="NAD(P)-bd_dom_sf"/>
</dbReference>
<dbReference type="InterPro" id="IPR013149">
    <property type="entry name" value="ADH-like_C"/>
</dbReference>
<dbReference type="Pfam" id="PF08240">
    <property type="entry name" value="ADH_N"/>
    <property type="match status" value="1"/>
</dbReference>
<dbReference type="AlphaFoldDB" id="A0A3A8AND9"/>
<dbReference type="Proteomes" id="UP000246132">
    <property type="component" value="Unassembled WGS sequence"/>
</dbReference>
<dbReference type="Gene3D" id="3.90.180.10">
    <property type="entry name" value="Medium-chain alcohol dehydrogenases, catalytic domain"/>
    <property type="match status" value="1"/>
</dbReference>
<proteinExistence type="predicted"/>
<dbReference type="SMART" id="SM00829">
    <property type="entry name" value="PKS_ER"/>
    <property type="match status" value="1"/>
</dbReference>
<evidence type="ECO:0000313" key="4">
    <source>
        <dbReference type="Proteomes" id="UP000246132"/>
    </source>
</evidence>
<dbReference type="SUPFAM" id="SSF51735">
    <property type="entry name" value="NAD(P)-binding Rossmann-fold domains"/>
    <property type="match status" value="1"/>
</dbReference>
<dbReference type="GO" id="GO:0003730">
    <property type="term" value="F:mRNA 3'-UTR binding"/>
    <property type="evidence" value="ECO:0007669"/>
    <property type="project" value="TreeGrafter"/>
</dbReference>
<accession>A0A3A8AND9</accession>
<dbReference type="EMBL" id="QFWV02000004">
    <property type="protein sequence ID" value="RKF07433.1"/>
    <property type="molecule type" value="Genomic_DNA"/>
</dbReference>
<dbReference type="InterPro" id="IPR013154">
    <property type="entry name" value="ADH-like_N"/>
</dbReference>
<dbReference type="Gene3D" id="3.40.50.720">
    <property type="entry name" value="NAD(P)-binding Rossmann-like Domain"/>
    <property type="match status" value="1"/>
</dbReference>
<dbReference type="Pfam" id="PF00107">
    <property type="entry name" value="ADH_zinc_N"/>
    <property type="match status" value="1"/>
</dbReference>
<dbReference type="GO" id="GO:0005829">
    <property type="term" value="C:cytosol"/>
    <property type="evidence" value="ECO:0007669"/>
    <property type="project" value="TreeGrafter"/>
</dbReference>
<dbReference type="GO" id="GO:0070402">
    <property type="term" value="F:NADPH binding"/>
    <property type="evidence" value="ECO:0007669"/>
    <property type="project" value="TreeGrafter"/>
</dbReference>
<evidence type="ECO:0000259" key="2">
    <source>
        <dbReference type="SMART" id="SM00829"/>
    </source>
</evidence>
<dbReference type="RefSeq" id="WP_109769462.1">
    <property type="nucleotide sequence ID" value="NZ_QFWV02000004.1"/>
</dbReference>
<dbReference type="OrthoDB" id="9792321at2"/>
<dbReference type="FunFam" id="3.40.50.720:FF:000244">
    <property type="entry name" value="quinone oxidoreductase"/>
    <property type="match status" value="1"/>
</dbReference>
<organism evidence="3 4">
    <name type="scientific">Oceaniradius stylonematis</name>
    <dbReference type="NCBI Taxonomy" id="2184161"/>
    <lineage>
        <taxon>Bacteria</taxon>
        <taxon>Pseudomonadati</taxon>
        <taxon>Pseudomonadota</taxon>
        <taxon>Alphaproteobacteria</taxon>
        <taxon>Hyphomicrobiales</taxon>
        <taxon>Ahrensiaceae</taxon>
        <taxon>Oceaniradius</taxon>
    </lineage>
</organism>
<reference evidence="3 4" key="1">
    <citation type="journal article" date="2018" name="Int. J. Syst. Bacteriol.">
        <title>Oceaniradius stylonemae gen. nov., sp. nov., isolated from a red alga, Stylonema cornu-cervi.</title>
        <authorList>
            <person name="Jeong S."/>
        </authorList>
    </citation>
    <scope>NUCLEOTIDE SEQUENCE [LARGE SCALE GENOMIC DNA]</scope>
    <source>
        <strain evidence="3 4">StC1</strain>
    </source>
</reference>
<comment type="caution">
    <text evidence="3">The sequence shown here is derived from an EMBL/GenBank/DDBJ whole genome shotgun (WGS) entry which is preliminary data.</text>
</comment>
<dbReference type="GO" id="GO:0003960">
    <property type="term" value="F:quinone reductase (NADPH) activity"/>
    <property type="evidence" value="ECO:0007669"/>
    <property type="project" value="TreeGrafter"/>
</dbReference>
<dbReference type="InterPro" id="IPR011032">
    <property type="entry name" value="GroES-like_sf"/>
</dbReference>
<name>A0A3A8AND9_9HYPH</name>
<gene>
    <name evidence="3" type="ORF">DEM25_006425</name>
</gene>
<dbReference type="InterPro" id="IPR051603">
    <property type="entry name" value="Zinc-ADH_QOR/CCCR"/>
</dbReference>
<dbReference type="InterPro" id="IPR020843">
    <property type="entry name" value="ER"/>
</dbReference>